<dbReference type="OrthoDB" id="9028214at2"/>
<dbReference type="GO" id="GO:0003677">
    <property type="term" value="F:DNA binding"/>
    <property type="evidence" value="ECO:0007669"/>
    <property type="project" value="UniProtKB-KW"/>
</dbReference>
<dbReference type="PROSITE" id="PS50949">
    <property type="entry name" value="HTH_GNTR"/>
    <property type="match status" value="1"/>
</dbReference>
<dbReference type="EMBL" id="CP003350">
    <property type="protein sequence ID" value="AFC84708.1"/>
    <property type="molecule type" value="Genomic_DNA"/>
</dbReference>
<dbReference type="Gene3D" id="1.10.10.10">
    <property type="entry name" value="Winged helix-like DNA-binding domain superfamily/Winged helix DNA-binding domain"/>
    <property type="match status" value="1"/>
</dbReference>
<evidence type="ECO:0000256" key="3">
    <source>
        <dbReference type="ARBA" id="ARBA00023163"/>
    </source>
</evidence>
<keyword evidence="6" id="KW-1185">Reference proteome</keyword>
<dbReference type="Pfam" id="PF07729">
    <property type="entry name" value="FCD"/>
    <property type="match status" value="1"/>
</dbReference>
<dbReference type="eggNOG" id="COG2186">
    <property type="taxonomic scope" value="Bacteria"/>
</dbReference>
<dbReference type="AlphaFoldDB" id="H8L1I0"/>
<evidence type="ECO:0000259" key="4">
    <source>
        <dbReference type="PROSITE" id="PS50949"/>
    </source>
</evidence>
<gene>
    <name evidence="5" type="ordered locus">Fraau_0211</name>
</gene>
<dbReference type="InterPro" id="IPR000524">
    <property type="entry name" value="Tscrpt_reg_HTH_GntR"/>
</dbReference>
<evidence type="ECO:0000313" key="6">
    <source>
        <dbReference type="Proteomes" id="UP000005234"/>
    </source>
</evidence>
<sequence>MTERLRGRSRSLSDVVVDELMERINAGRYPVGSRLPTEPEMIADFNVSRTVIREALSRLKARNRVDTRHGVGTFVLAPREREFELGGQVIVPSTLLDVLAVLEARVGLEVEAAGMAAQRRSDEQLLAIEAAMRAFRAAVNTPEMDTVDPDIHFHEAIADATGNRFIREMLGRLGQAAIPRTRSNTEKHLPRSSSGFLEQVLIEHQAILDAIRVRDKAAACEAMRHHLAQSVARLQSVRSEIERRES</sequence>
<proteinExistence type="predicted"/>
<protein>
    <submittedName>
        <fullName evidence="5">Transcriptional regulator</fullName>
    </submittedName>
</protein>
<keyword evidence="3" id="KW-0804">Transcription</keyword>
<keyword evidence="2" id="KW-0238">DNA-binding</keyword>
<dbReference type="Proteomes" id="UP000005234">
    <property type="component" value="Chromosome"/>
</dbReference>
<dbReference type="PRINTS" id="PR00035">
    <property type="entry name" value="HTHGNTR"/>
</dbReference>
<dbReference type="KEGG" id="fau:Fraau_0211"/>
<reference evidence="5" key="1">
    <citation type="submission" date="2012-02" db="EMBL/GenBank/DDBJ databases">
        <title>The complete genome of Frateuria aurantia DSM 6220.</title>
        <authorList>
            <consortium name="US DOE Joint Genome Institute (JGI-PGF)"/>
            <person name="Lucas S."/>
            <person name="Copeland A."/>
            <person name="Lapidus A."/>
            <person name="Glavina del Rio T."/>
            <person name="Dalin E."/>
            <person name="Tice H."/>
            <person name="Bruce D."/>
            <person name="Goodwin L."/>
            <person name="Pitluck S."/>
            <person name="Peters L."/>
            <person name="Ovchinnikova G."/>
            <person name="Teshima H."/>
            <person name="Kyrpides N."/>
            <person name="Mavromatis K."/>
            <person name="Ivanova N."/>
            <person name="Brettin T."/>
            <person name="Detter J.C."/>
            <person name="Han C."/>
            <person name="Larimer F."/>
            <person name="Land M."/>
            <person name="Hauser L."/>
            <person name="Markowitz V."/>
            <person name="Cheng J.-F."/>
            <person name="Hugenholtz P."/>
            <person name="Woyke T."/>
            <person name="Wu D."/>
            <person name="Brambilla E."/>
            <person name="Klenk H.-P."/>
            <person name="Eisen J.A."/>
        </authorList>
    </citation>
    <scope>NUCLEOTIDE SEQUENCE</scope>
    <source>
        <strain evidence="5">DSM 6220</strain>
    </source>
</reference>
<dbReference type="PANTHER" id="PTHR43537">
    <property type="entry name" value="TRANSCRIPTIONAL REGULATOR, GNTR FAMILY"/>
    <property type="match status" value="1"/>
</dbReference>
<dbReference type="Pfam" id="PF00392">
    <property type="entry name" value="GntR"/>
    <property type="match status" value="1"/>
</dbReference>
<feature type="domain" description="HTH gntR-type" evidence="4">
    <location>
        <begin position="10"/>
        <end position="78"/>
    </location>
</feature>
<dbReference type="Gene3D" id="1.20.120.530">
    <property type="entry name" value="GntR ligand-binding domain-like"/>
    <property type="match status" value="1"/>
</dbReference>
<keyword evidence="1" id="KW-0805">Transcription regulation</keyword>
<evidence type="ECO:0000313" key="5">
    <source>
        <dbReference type="EMBL" id="AFC84708.1"/>
    </source>
</evidence>
<dbReference type="SUPFAM" id="SSF46785">
    <property type="entry name" value="Winged helix' DNA-binding domain"/>
    <property type="match status" value="1"/>
</dbReference>
<dbReference type="InterPro" id="IPR036388">
    <property type="entry name" value="WH-like_DNA-bd_sf"/>
</dbReference>
<dbReference type="CDD" id="cd07377">
    <property type="entry name" value="WHTH_GntR"/>
    <property type="match status" value="1"/>
</dbReference>
<dbReference type="SMART" id="SM00895">
    <property type="entry name" value="FCD"/>
    <property type="match status" value="1"/>
</dbReference>
<dbReference type="PANTHER" id="PTHR43537:SF44">
    <property type="entry name" value="GNTR FAMILY REGULATORY PROTEIN"/>
    <property type="match status" value="1"/>
</dbReference>
<dbReference type="GO" id="GO:0003700">
    <property type="term" value="F:DNA-binding transcription factor activity"/>
    <property type="evidence" value="ECO:0007669"/>
    <property type="project" value="InterPro"/>
</dbReference>
<evidence type="ECO:0000256" key="2">
    <source>
        <dbReference type="ARBA" id="ARBA00023125"/>
    </source>
</evidence>
<accession>H8L1I0</accession>
<name>H8L1I0_FRAAD</name>
<dbReference type="InterPro" id="IPR036390">
    <property type="entry name" value="WH_DNA-bd_sf"/>
</dbReference>
<dbReference type="RefSeq" id="WP_014401714.1">
    <property type="nucleotide sequence ID" value="NC_017033.1"/>
</dbReference>
<dbReference type="HOGENOM" id="CLU_017584_9_1_6"/>
<dbReference type="STRING" id="767434.Fraau_0211"/>
<dbReference type="InterPro" id="IPR008920">
    <property type="entry name" value="TF_FadR/GntR_C"/>
</dbReference>
<evidence type="ECO:0000256" key="1">
    <source>
        <dbReference type="ARBA" id="ARBA00023015"/>
    </source>
</evidence>
<organism evidence="5 6">
    <name type="scientific">Frateuria aurantia (strain ATCC 33424 / DSM 6220 / KCTC 2777 / LMG 1558 / NBRC 3245 / NCIMB 13370)</name>
    <name type="common">Acetobacter aurantius</name>
    <dbReference type="NCBI Taxonomy" id="767434"/>
    <lineage>
        <taxon>Bacteria</taxon>
        <taxon>Pseudomonadati</taxon>
        <taxon>Pseudomonadota</taxon>
        <taxon>Gammaproteobacteria</taxon>
        <taxon>Lysobacterales</taxon>
        <taxon>Rhodanobacteraceae</taxon>
        <taxon>Frateuria</taxon>
    </lineage>
</organism>
<dbReference type="InterPro" id="IPR011711">
    <property type="entry name" value="GntR_C"/>
</dbReference>
<dbReference type="SMART" id="SM00345">
    <property type="entry name" value="HTH_GNTR"/>
    <property type="match status" value="1"/>
</dbReference>
<dbReference type="SUPFAM" id="SSF48008">
    <property type="entry name" value="GntR ligand-binding domain-like"/>
    <property type="match status" value="1"/>
</dbReference>